<comment type="caution">
    <text evidence="2">The sequence shown here is derived from an EMBL/GenBank/DDBJ whole genome shotgun (WGS) entry which is preliminary data.</text>
</comment>
<dbReference type="AlphaFoldDB" id="A0A840A542"/>
<accession>A0A840A542</accession>
<gene>
    <name evidence="2" type="ORF">GGQ61_004148</name>
</gene>
<dbReference type="Gene3D" id="3.30.1310.20">
    <property type="entry name" value="PRTase-like"/>
    <property type="match status" value="1"/>
</dbReference>
<organism evidence="2 3">
    <name type="scientific">Phenylobacterium haematophilum</name>
    <dbReference type="NCBI Taxonomy" id="98513"/>
    <lineage>
        <taxon>Bacteria</taxon>
        <taxon>Pseudomonadati</taxon>
        <taxon>Pseudomonadota</taxon>
        <taxon>Alphaproteobacteria</taxon>
        <taxon>Caulobacterales</taxon>
        <taxon>Caulobacteraceae</taxon>
        <taxon>Phenylobacterium</taxon>
    </lineage>
</organism>
<dbReference type="InterPro" id="IPR000836">
    <property type="entry name" value="PRTase_dom"/>
</dbReference>
<dbReference type="RefSeq" id="WP_183776913.1">
    <property type="nucleotide sequence ID" value="NZ_JACIDK010000010.1"/>
</dbReference>
<keyword evidence="3" id="KW-1185">Reference proteome</keyword>
<reference evidence="2 3" key="1">
    <citation type="submission" date="2020-08" db="EMBL/GenBank/DDBJ databases">
        <title>Genomic Encyclopedia of Type Strains, Phase IV (KMG-IV): sequencing the most valuable type-strain genomes for metagenomic binning, comparative biology and taxonomic classification.</title>
        <authorList>
            <person name="Goeker M."/>
        </authorList>
    </citation>
    <scope>NUCLEOTIDE SEQUENCE [LARGE SCALE GENOMIC DNA]</scope>
    <source>
        <strain evidence="2 3">DSM 21793</strain>
    </source>
</reference>
<keyword evidence="2" id="KW-0328">Glycosyltransferase</keyword>
<dbReference type="EMBL" id="JACIDK010000010">
    <property type="protein sequence ID" value="MBB3893404.1"/>
    <property type="molecule type" value="Genomic_DNA"/>
</dbReference>
<name>A0A840A542_9CAUL</name>
<sequence>MFENRTDAGRRIAEVIAERGYGETIVYALPRGGVPIALEIGRRLGAPVDLVLVRKIGAPGYPEVAVGAVTDGDEALTVVNPEIARRSGADTAYLQQARARELAEIERRRAIYLGDRPRPNPKGRTAIVADDGLATGATARAAGAALRTQGPARLVLAAPVASREAVATLTDIFDDVICLEQPEPFYGVGASYRDFHQLSDAEVVDALREVNRRG</sequence>
<protein>
    <submittedName>
        <fullName evidence="2">Putative phosphoribosyltransferase</fullName>
    </submittedName>
</protein>
<proteinExistence type="predicted"/>
<dbReference type="GO" id="GO:0016757">
    <property type="term" value="F:glycosyltransferase activity"/>
    <property type="evidence" value="ECO:0007669"/>
    <property type="project" value="UniProtKB-KW"/>
</dbReference>
<dbReference type="CDD" id="cd06223">
    <property type="entry name" value="PRTases_typeI"/>
    <property type="match status" value="1"/>
</dbReference>
<dbReference type="Proteomes" id="UP000530564">
    <property type="component" value="Unassembled WGS sequence"/>
</dbReference>
<evidence type="ECO:0000259" key="1">
    <source>
        <dbReference type="Pfam" id="PF00156"/>
    </source>
</evidence>
<dbReference type="Pfam" id="PF00156">
    <property type="entry name" value="Pribosyltran"/>
    <property type="match status" value="1"/>
</dbReference>
<feature type="domain" description="Phosphoribosyltransferase" evidence="1">
    <location>
        <begin position="6"/>
        <end position="179"/>
    </location>
</feature>
<dbReference type="SUPFAM" id="SSF53271">
    <property type="entry name" value="PRTase-like"/>
    <property type="match status" value="1"/>
</dbReference>
<evidence type="ECO:0000313" key="2">
    <source>
        <dbReference type="EMBL" id="MBB3893404.1"/>
    </source>
</evidence>
<dbReference type="InterPro" id="IPR029057">
    <property type="entry name" value="PRTase-like"/>
</dbReference>
<keyword evidence="2" id="KW-0808">Transferase</keyword>
<evidence type="ECO:0000313" key="3">
    <source>
        <dbReference type="Proteomes" id="UP000530564"/>
    </source>
</evidence>
<dbReference type="Gene3D" id="3.40.50.2020">
    <property type="match status" value="1"/>
</dbReference>